<accession>K4KLM8</accession>
<reference evidence="1 2" key="1">
    <citation type="journal article" date="2013" name="Genome Announc.">
        <title>Complete genome sequence of Simiduia agarivorans SA1(T), a marine bacterium able to degrade a variety of polysaccharides.</title>
        <authorList>
            <person name="Lin S.Y."/>
            <person name="Shieh W.Y."/>
            <person name="Chen J.S."/>
            <person name="Tang S.L."/>
        </authorList>
    </citation>
    <scope>NUCLEOTIDE SEQUENCE [LARGE SCALE GENOMIC DNA]</scope>
    <source>
        <strain evidence="2">DSM 21679 / JCM 13881 / BCRC 17597 / SA1</strain>
    </source>
</reference>
<protein>
    <recommendedName>
        <fullName evidence="3">Lipoprotein</fullName>
    </recommendedName>
</protein>
<evidence type="ECO:0000313" key="2">
    <source>
        <dbReference type="Proteomes" id="UP000000466"/>
    </source>
</evidence>
<gene>
    <name evidence="1" type="ordered locus">M5M_13990</name>
</gene>
<evidence type="ECO:0000313" key="1">
    <source>
        <dbReference type="EMBL" id="AFU99936.1"/>
    </source>
</evidence>
<dbReference type="AlphaFoldDB" id="K4KLM8"/>
<dbReference type="HOGENOM" id="CLU_1625938_0_0_6"/>
<dbReference type="KEGG" id="saga:M5M_13990"/>
<evidence type="ECO:0008006" key="3">
    <source>
        <dbReference type="Google" id="ProtNLM"/>
    </source>
</evidence>
<dbReference type="PROSITE" id="PS51257">
    <property type="entry name" value="PROKAR_LIPOPROTEIN"/>
    <property type="match status" value="1"/>
</dbReference>
<name>K4KLM8_SIMAS</name>
<dbReference type="RefSeq" id="WP_015048089.1">
    <property type="nucleotide sequence ID" value="NC_018868.3"/>
</dbReference>
<sequence>MNTKWAVFSLTLILTGCISNDIHRNYRDSTRISIYDTSCKQPFLLTKGCLKEGDADDKYRLVRASIPVTTSGSKYYISSTEDGRTIYIGFLALEGFGRSYAEGYTFGALDHKRDILNNAIDSIKALISSSGAERFEVIPVTNFSQIDGYFITSDTDIYSLLIR</sequence>
<dbReference type="Proteomes" id="UP000000466">
    <property type="component" value="Chromosome"/>
</dbReference>
<keyword evidence="2" id="KW-1185">Reference proteome</keyword>
<dbReference type="EMBL" id="CP003746">
    <property type="protein sequence ID" value="AFU99936.1"/>
    <property type="molecule type" value="Genomic_DNA"/>
</dbReference>
<organism evidence="1 2">
    <name type="scientific">Simiduia agarivorans (strain DSM 21679 / JCM 13881 / BCRC 17597 / SA1)</name>
    <dbReference type="NCBI Taxonomy" id="1117647"/>
    <lineage>
        <taxon>Bacteria</taxon>
        <taxon>Pseudomonadati</taxon>
        <taxon>Pseudomonadota</taxon>
        <taxon>Gammaproteobacteria</taxon>
        <taxon>Cellvibrionales</taxon>
        <taxon>Cellvibrionaceae</taxon>
        <taxon>Simiduia</taxon>
    </lineage>
</organism>
<proteinExistence type="predicted"/>